<dbReference type="PANTHER" id="PTHR24286:SF88">
    <property type="entry name" value="BETA-AMYRIN 28-OXIDASE-LIKE"/>
    <property type="match status" value="1"/>
</dbReference>
<dbReference type="Proteomes" id="UP001162972">
    <property type="component" value="Chromosome 16"/>
</dbReference>
<feature type="transmembrane region" description="Helical" evidence="4">
    <location>
        <begin position="71"/>
        <end position="93"/>
    </location>
</feature>
<evidence type="ECO:0000313" key="5">
    <source>
        <dbReference type="EMBL" id="KAJ6423182.1"/>
    </source>
</evidence>
<evidence type="ECO:0000256" key="2">
    <source>
        <dbReference type="ARBA" id="ARBA00022723"/>
    </source>
</evidence>
<keyword evidence="3" id="KW-0408">Iron</keyword>
<dbReference type="GO" id="GO:0004497">
    <property type="term" value="F:monooxygenase activity"/>
    <property type="evidence" value="ECO:0007669"/>
    <property type="project" value="InterPro"/>
</dbReference>
<dbReference type="PANTHER" id="PTHR24286">
    <property type="entry name" value="CYTOCHROME P450 26"/>
    <property type="match status" value="1"/>
</dbReference>
<keyword evidence="6" id="KW-1185">Reference proteome</keyword>
<dbReference type="GO" id="GO:0016705">
    <property type="term" value="F:oxidoreductase activity, acting on paired donors, with incorporation or reduction of molecular oxygen"/>
    <property type="evidence" value="ECO:0007669"/>
    <property type="project" value="InterPro"/>
</dbReference>
<evidence type="ECO:0000256" key="4">
    <source>
        <dbReference type="SAM" id="Phobius"/>
    </source>
</evidence>
<dbReference type="AlphaFoldDB" id="A0AAD6KGT0"/>
<dbReference type="SUPFAM" id="SSF48264">
    <property type="entry name" value="Cytochrome P450"/>
    <property type="match status" value="1"/>
</dbReference>
<dbReference type="GO" id="GO:0016125">
    <property type="term" value="P:sterol metabolic process"/>
    <property type="evidence" value="ECO:0007669"/>
    <property type="project" value="TreeGrafter"/>
</dbReference>
<dbReference type="EMBL" id="JAPFFJ010000006">
    <property type="protein sequence ID" value="KAJ6423182.1"/>
    <property type="molecule type" value="Genomic_DNA"/>
</dbReference>
<dbReference type="GO" id="GO:0020037">
    <property type="term" value="F:heme binding"/>
    <property type="evidence" value="ECO:0007669"/>
    <property type="project" value="InterPro"/>
</dbReference>
<evidence type="ECO:0008006" key="7">
    <source>
        <dbReference type="Google" id="ProtNLM"/>
    </source>
</evidence>
<keyword evidence="4" id="KW-1133">Transmembrane helix</keyword>
<comment type="similarity">
    <text evidence="1">Belongs to the cytochrome P450 family.</text>
</comment>
<gene>
    <name evidence="5" type="ORF">OIU84_024168</name>
</gene>
<dbReference type="InterPro" id="IPR036396">
    <property type="entry name" value="Cyt_P450_sf"/>
</dbReference>
<accession>A0AAD6KGT0</accession>
<name>A0AAD6KGT0_9ROSI</name>
<protein>
    <recommendedName>
        <fullName evidence="7">Cytochrome P450</fullName>
    </recommendedName>
</protein>
<dbReference type="InterPro" id="IPR001128">
    <property type="entry name" value="Cyt_P450"/>
</dbReference>
<evidence type="ECO:0000313" key="6">
    <source>
        <dbReference type="Proteomes" id="UP001162972"/>
    </source>
</evidence>
<keyword evidence="4" id="KW-0472">Membrane</keyword>
<dbReference type="Pfam" id="PF00067">
    <property type="entry name" value="p450"/>
    <property type="match status" value="1"/>
</dbReference>
<reference evidence="5 6" key="1">
    <citation type="journal article" date="2023" name="Int. J. Mol. Sci.">
        <title>De Novo Assembly and Annotation of 11 Diverse Shrub Willow (Salix) Genomes Reveals Novel Gene Organization in Sex-Linked Regions.</title>
        <authorList>
            <person name="Hyden B."/>
            <person name="Feng K."/>
            <person name="Yates T.B."/>
            <person name="Jawdy S."/>
            <person name="Cereghino C."/>
            <person name="Smart L.B."/>
            <person name="Muchero W."/>
        </authorList>
    </citation>
    <scope>NUCLEOTIDE SEQUENCE [LARGE SCALE GENOMIC DNA]</scope>
    <source>
        <tissue evidence="5">Shoot tip</tissue>
    </source>
</reference>
<dbReference type="GO" id="GO:0005506">
    <property type="term" value="F:iron ion binding"/>
    <property type="evidence" value="ECO:0007669"/>
    <property type="project" value="InterPro"/>
</dbReference>
<keyword evidence="2" id="KW-0479">Metal-binding</keyword>
<evidence type="ECO:0000256" key="3">
    <source>
        <dbReference type="ARBA" id="ARBA00023004"/>
    </source>
</evidence>
<sequence>MHSIPSGFPGTTFYRASKAAAAIRRELRKVISEKRVSMAGGAQVQDILCHMILATDASGKHMTEAEIAGKIMGILVAGYSTVATAMTFFMKYVGQRPDIYAKILTEQTEVATAKKAGGATGLG</sequence>
<dbReference type="Gene3D" id="1.10.630.10">
    <property type="entry name" value="Cytochrome P450"/>
    <property type="match status" value="1"/>
</dbReference>
<evidence type="ECO:0000256" key="1">
    <source>
        <dbReference type="ARBA" id="ARBA00010617"/>
    </source>
</evidence>
<organism evidence="5 6">
    <name type="scientific">Salix udensis</name>
    <dbReference type="NCBI Taxonomy" id="889485"/>
    <lineage>
        <taxon>Eukaryota</taxon>
        <taxon>Viridiplantae</taxon>
        <taxon>Streptophyta</taxon>
        <taxon>Embryophyta</taxon>
        <taxon>Tracheophyta</taxon>
        <taxon>Spermatophyta</taxon>
        <taxon>Magnoliopsida</taxon>
        <taxon>eudicotyledons</taxon>
        <taxon>Gunneridae</taxon>
        <taxon>Pentapetalae</taxon>
        <taxon>rosids</taxon>
        <taxon>fabids</taxon>
        <taxon>Malpighiales</taxon>
        <taxon>Salicaceae</taxon>
        <taxon>Saliceae</taxon>
        <taxon>Salix</taxon>
    </lineage>
</organism>
<proteinExistence type="inferred from homology"/>
<keyword evidence="4" id="KW-0812">Transmembrane</keyword>
<comment type="caution">
    <text evidence="5">The sequence shown here is derived from an EMBL/GenBank/DDBJ whole genome shotgun (WGS) entry which is preliminary data.</text>
</comment>